<dbReference type="GeneID" id="63824169"/>
<reference evidence="2 3" key="1">
    <citation type="journal article" date="2016" name="Mol. Biol. Evol.">
        <title>Comparative Genomics of Early-Diverging Mushroom-Forming Fungi Provides Insights into the Origins of Lignocellulose Decay Capabilities.</title>
        <authorList>
            <person name="Nagy L.G."/>
            <person name="Riley R."/>
            <person name="Tritt A."/>
            <person name="Adam C."/>
            <person name="Daum C."/>
            <person name="Floudas D."/>
            <person name="Sun H."/>
            <person name="Yadav J.S."/>
            <person name="Pangilinan J."/>
            <person name="Larsson K.H."/>
            <person name="Matsuura K."/>
            <person name="Barry K."/>
            <person name="Labutti K."/>
            <person name="Kuo R."/>
            <person name="Ohm R.A."/>
            <person name="Bhattacharya S.S."/>
            <person name="Shirouzu T."/>
            <person name="Yoshinaga Y."/>
            <person name="Martin F.M."/>
            <person name="Grigoriev I.V."/>
            <person name="Hibbett D.S."/>
        </authorList>
    </citation>
    <scope>NUCLEOTIDE SEQUENCE [LARGE SCALE GENOMIC DNA]</scope>
    <source>
        <strain evidence="2 3">93-53</strain>
    </source>
</reference>
<feature type="region of interest" description="Disordered" evidence="1">
    <location>
        <begin position="80"/>
        <end position="118"/>
    </location>
</feature>
<sequence length="138" mass="14090">MFSEVDCSVLQEDKSLDDGGGVASRHRDVVRVEMGRNSSVSDVTDVNTTGGAEMTDADGVEATETGDAEVTKAGSVEMTEAGGAEMTDTGSVETTDADGVGVSDLDSSRPGTEDADGAIPNLKLASAEGRVPDLTMPF</sequence>
<dbReference type="EMBL" id="KV427634">
    <property type="protein sequence ID" value="KZT04765.1"/>
    <property type="molecule type" value="Genomic_DNA"/>
</dbReference>
<protein>
    <submittedName>
        <fullName evidence="2">Uncharacterized protein</fullName>
    </submittedName>
</protein>
<evidence type="ECO:0000313" key="2">
    <source>
        <dbReference type="EMBL" id="KZT04765.1"/>
    </source>
</evidence>
<feature type="compositionally biased region" description="Polar residues" evidence="1">
    <location>
        <begin position="36"/>
        <end position="50"/>
    </location>
</feature>
<feature type="compositionally biased region" description="Acidic residues" evidence="1">
    <location>
        <begin position="55"/>
        <end position="67"/>
    </location>
</feature>
<organism evidence="2 3">
    <name type="scientific">Laetiporus sulphureus 93-53</name>
    <dbReference type="NCBI Taxonomy" id="1314785"/>
    <lineage>
        <taxon>Eukaryota</taxon>
        <taxon>Fungi</taxon>
        <taxon>Dikarya</taxon>
        <taxon>Basidiomycota</taxon>
        <taxon>Agaricomycotina</taxon>
        <taxon>Agaricomycetes</taxon>
        <taxon>Polyporales</taxon>
        <taxon>Laetiporus</taxon>
    </lineage>
</organism>
<keyword evidence="3" id="KW-1185">Reference proteome</keyword>
<accession>A0A165DF87</accession>
<dbReference type="RefSeq" id="XP_040762505.1">
    <property type="nucleotide sequence ID" value="XM_040907140.1"/>
</dbReference>
<evidence type="ECO:0000313" key="3">
    <source>
        <dbReference type="Proteomes" id="UP000076871"/>
    </source>
</evidence>
<feature type="compositionally biased region" description="Basic and acidic residues" evidence="1">
    <location>
        <begin position="25"/>
        <end position="34"/>
    </location>
</feature>
<gene>
    <name evidence="2" type="ORF">LAESUDRAFT_715322</name>
</gene>
<dbReference type="Proteomes" id="UP000076871">
    <property type="component" value="Unassembled WGS sequence"/>
</dbReference>
<evidence type="ECO:0000256" key="1">
    <source>
        <dbReference type="SAM" id="MobiDB-lite"/>
    </source>
</evidence>
<dbReference type="AlphaFoldDB" id="A0A165DF87"/>
<name>A0A165DF87_9APHY</name>
<feature type="region of interest" description="Disordered" evidence="1">
    <location>
        <begin position="1"/>
        <end position="67"/>
    </location>
</feature>
<proteinExistence type="predicted"/>
<dbReference type="InParanoid" id="A0A165DF87"/>